<gene>
    <name evidence="3" type="ORF">CHO01_08950</name>
</gene>
<dbReference type="OrthoDB" id="5149291at2"/>
<protein>
    <recommendedName>
        <fullName evidence="5">DUF4307 domain-containing protein</fullName>
    </recommendedName>
</protein>
<evidence type="ECO:0000313" key="3">
    <source>
        <dbReference type="EMBL" id="GEL45779.1"/>
    </source>
</evidence>
<keyword evidence="2" id="KW-1133">Transmembrane helix</keyword>
<keyword evidence="2" id="KW-0812">Transmembrane</keyword>
<proteinExistence type="predicted"/>
<evidence type="ECO:0008006" key="5">
    <source>
        <dbReference type="Google" id="ProtNLM"/>
    </source>
</evidence>
<keyword evidence="4" id="KW-1185">Reference proteome</keyword>
<comment type="caution">
    <text evidence="3">The sequence shown here is derived from an EMBL/GenBank/DDBJ whole genome shotgun (WGS) entry which is preliminary data.</text>
</comment>
<dbReference type="InterPro" id="IPR025443">
    <property type="entry name" value="DUF4307"/>
</dbReference>
<dbReference type="EMBL" id="BJVQ01000007">
    <property type="protein sequence ID" value="GEL45779.1"/>
    <property type="molecule type" value="Genomic_DNA"/>
</dbReference>
<dbReference type="Pfam" id="PF14155">
    <property type="entry name" value="DUF4307"/>
    <property type="match status" value="1"/>
</dbReference>
<accession>A0A511F925</accession>
<feature type="compositionally biased region" description="Low complexity" evidence="1">
    <location>
        <begin position="23"/>
        <end position="42"/>
    </location>
</feature>
<keyword evidence="2" id="KW-0472">Membrane</keyword>
<dbReference type="Proteomes" id="UP000321723">
    <property type="component" value="Unassembled WGS sequence"/>
</dbReference>
<feature type="transmembrane region" description="Helical" evidence="2">
    <location>
        <begin position="47"/>
        <end position="68"/>
    </location>
</feature>
<feature type="region of interest" description="Disordered" evidence="1">
    <location>
        <begin position="1"/>
        <end position="42"/>
    </location>
</feature>
<dbReference type="AlphaFoldDB" id="A0A511F925"/>
<evidence type="ECO:0000256" key="1">
    <source>
        <dbReference type="SAM" id="MobiDB-lite"/>
    </source>
</evidence>
<organism evidence="3 4">
    <name type="scientific">Cellulomonas hominis</name>
    <dbReference type="NCBI Taxonomy" id="156981"/>
    <lineage>
        <taxon>Bacteria</taxon>
        <taxon>Bacillati</taxon>
        <taxon>Actinomycetota</taxon>
        <taxon>Actinomycetes</taxon>
        <taxon>Micrococcales</taxon>
        <taxon>Cellulomonadaceae</taxon>
        <taxon>Cellulomonas</taxon>
    </lineage>
</organism>
<reference evidence="3 4" key="1">
    <citation type="submission" date="2019-07" db="EMBL/GenBank/DDBJ databases">
        <title>Whole genome shotgun sequence of Cellulomonas hominis NBRC 16055.</title>
        <authorList>
            <person name="Hosoyama A."/>
            <person name="Uohara A."/>
            <person name="Ohji S."/>
            <person name="Ichikawa N."/>
        </authorList>
    </citation>
    <scope>NUCLEOTIDE SEQUENCE [LARGE SCALE GENOMIC DNA]</scope>
    <source>
        <strain evidence="3 4">NBRC 16055</strain>
    </source>
</reference>
<name>A0A511F925_9CELL</name>
<sequence>MIAHPTDTARHRRPADLQEQRVTADPTAGAPPAGRYGRTPTPGRRRAALAALAVLVVAGLALVLWIGLGQAGKPVTWTEVGFRVDGPTSTDITFDVTKDPGATAVCRVQAMSDRYAEVGVQSVEVGPAGTRTQRVTTTIPTAQEAVTAVVLSCEPA</sequence>
<evidence type="ECO:0000256" key="2">
    <source>
        <dbReference type="SAM" id="Phobius"/>
    </source>
</evidence>
<evidence type="ECO:0000313" key="4">
    <source>
        <dbReference type="Proteomes" id="UP000321723"/>
    </source>
</evidence>